<sequence>MPPRRHEELTPVASKEVAKNWGGLAPRLRIASFFEVSGGFRPYRPNPPYPVLTPFPQCEKGFR</sequence>
<name>A0ABM9HYE1_9GAMM</name>
<dbReference type="Proteomes" id="UP001162030">
    <property type="component" value="Chromosome"/>
</dbReference>
<dbReference type="EMBL" id="OX458333">
    <property type="protein sequence ID" value="CAI8760031.1"/>
    <property type="molecule type" value="Genomic_DNA"/>
</dbReference>
<evidence type="ECO:0000313" key="1">
    <source>
        <dbReference type="EMBL" id="CAI8760031.1"/>
    </source>
</evidence>
<protein>
    <submittedName>
        <fullName evidence="1">Uncharacterized protein</fullName>
    </submittedName>
</protein>
<proteinExistence type="predicted"/>
<accession>A0ABM9HYE1</accession>
<gene>
    <name evidence="1" type="ORF">MSZNOR_0825</name>
</gene>
<evidence type="ECO:0000313" key="2">
    <source>
        <dbReference type="Proteomes" id="UP001162030"/>
    </source>
</evidence>
<keyword evidence="2" id="KW-1185">Reference proteome</keyword>
<reference evidence="1 2" key="1">
    <citation type="submission" date="2023-03" db="EMBL/GenBank/DDBJ databases">
        <authorList>
            <person name="Pearce D."/>
        </authorList>
    </citation>
    <scope>NUCLEOTIDE SEQUENCE [LARGE SCALE GENOMIC DNA]</scope>
    <source>
        <strain evidence="1">Msz</strain>
    </source>
</reference>
<organism evidence="1 2">
    <name type="scientific">Methylocaldum szegediense</name>
    <dbReference type="NCBI Taxonomy" id="73780"/>
    <lineage>
        <taxon>Bacteria</taxon>
        <taxon>Pseudomonadati</taxon>
        <taxon>Pseudomonadota</taxon>
        <taxon>Gammaproteobacteria</taxon>
        <taxon>Methylococcales</taxon>
        <taxon>Methylococcaceae</taxon>
        <taxon>Methylocaldum</taxon>
    </lineage>
</organism>